<accession>A0A7W9S198</accession>
<dbReference type="InterPro" id="IPR039840">
    <property type="entry name" value="NAA80"/>
</dbReference>
<keyword evidence="2" id="KW-0808">Transferase</keyword>
<protein>
    <submittedName>
        <fullName evidence="2">GNAT superfamily N-acetyltransferase</fullName>
    </submittedName>
</protein>
<gene>
    <name evidence="2" type="ORF">HNR59_001414</name>
</gene>
<dbReference type="Proteomes" id="UP000533306">
    <property type="component" value="Unassembled WGS sequence"/>
</dbReference>
<proteinExistence type="predicted"/>
<dbReference type="EMBL" id="JACHEU010000001">
    <property type="protein sequence ID" value="MBB6012069.1"/>
    <property type="molecule type" value="Genomic_DNA"/>
</dbReference>
<dbReference type="InterPro" id="IPR016181">
    <property type="entry name" value="Acyl_CoA_acyltransferase"/>
</dbReference>
<name>A0A7W9S198_9HYPH</name>
<feature type="domain" description="N-acetyltransferase" evidence="1">
    <location>
        <begin position="15"/>
        <end position="154"/>
    </location>
</feature>
<dbReference type="Gene3D" id="3.40.630.30">
    <property type="match status" value="1"/>
</dbReference>
<dbReference type="PROSITE" id="PS51186">
    <property type="entry name" value="GNAT"/>
    <property type="match status" value="1"/>
</dbReference>
<comment type="caution">
    <text evidence="2">The sequence shown here is derived from an EMBL/GenBank/DDBJ whole genome shotgun (WGS) entry which is preliminary data.</text>
</comment>
<dbReference type="AlphaFoldDB" id="A0A7W9S198"/>
<keyword evidence="3" id="KW-1185">Reference proteome</keyword>
<dbReference type="InterPro" id="IPR000182">
    <property type="entry name" value="GNAT_dom"/>
</dbReference>
<dbReference type="GO" id="GO:1905502">
    <property type="term" value="F:acetyl-CoA binding"/>
    <property type="evidence" value="ECO:0007669"/>
    <property type="project" value="TreeGrafter"/>
</dbReference>
<dbReference type="GO" id="GO:0008080">
    <property type="term" value="F:N-acetyltransferase activity"/>
    <property type="evidence" value="ECO:0007669"/>
    <property type="project" value="InterPro"/>
</dbReference>
<evidence type="ECO:0000313" key="2">
    <source>
        <dbReference type="EMBL" id="MBB6012069.1"/>
    </source>
</evidence>
<evidence type="ECO:0000313" key="3">
    <source>
        <dbReference type="Proteomes" id="UP000533306"/>
    </source>
</evidence>
<dbReference type="SUPFAM" id="SSF55729">
    <property type="entry name" value="Acyl-CoA N-acyltransferases (Nat)"/>
    <property type="match status" value="1"/>
</dbReference>
<organism evidence="2 3">
    <name type="scientific">Aquamicrobium lusatiense</name>
    <dbReference type="NCBI Taxonomy" id="89772"/>
    <lineage>
        <taxon>Bacteria</taxon>
        <taxon>Pseudomonadati</taxon>
        <taxon>Pseudomonadota</taxon>
        <taxon>Alphaproteobacteria</taxon>
        <taxon>Hyphomicrobiales</taxon>
        <taxon>Phyllobacteriaceae</taxon>
        <taxon>Aquamicrobium</taxon>
    </lineage>
</organism>
<dbReference type="CDD" id="cd04301">
    <property type="entry name" value="NAT_SF"/>
    <property type="match status" value="1"/>
</dbReference>
<sequence>MTASLPAISDLRDQPEFAEIIADRVWQAWWREQGVALSEIEAMVHECMDGQDIPLSLVAHEGPDFYGCAHLIASDLDERPQYTPWVAAVWVEPKARKGGLGAKLVLAAVEQGFSRGFDTVYLCAEPHLASFYEKMGWRCTEKRVADLSVFSISR</sequence>
<evidence type="ECO:0000259" key="1">
    <source>
        <dbReference type="PROSITE" id="PS51186"/>
    </source>
</evidence>
<dbReference type="RefSeq" id="WP_183827866.1">
    <property type="nucleotide sequence ID" value="NZ_JACHEU010000001.1"/>
</dbReference>
<dbReference type="GO" id="GO:0005737">
    <property type="term" value="C:cytoplasm"/>
    <property type="evidence" value="ECO:0007669"/>
    <property type="project" value="TreeGrafter"/>
</dbReference>
<dbReference type="Pfam" id="PF00583">
    <property type="entry name" value="Acetyltransf_1"/>
    <property type="match status" value="1"/>
</dbReference>
<reference evidence="2 3" key="1">
    <citation type="submission" date="2020-08" db="EMBL/GenBank/DDBJ databases">
        <title>Genomic Encyclopedia of Type Strains, Phase IV (KMG-IV): sequencing the most valuable type-strain genomes for metagenomic binning, comparative biology and taxonomic classification.</title>
        <authorList>
            <person name="Goeker M."/>
        </authorList>
    </citation>
    <scope>NUCLEOTIDE SEQUENCE [LARGE SCALE GENOMIC DNA]</scope>
    <source>
        <strain evidence="2 3">DSM 11099</strain>
    </source>
</reference>
<dbReference type="PANTHER" id="PTHR13538">
    <property type="entry name" value="N-ACETYLTRANSFERASE 6"/>
    <property type="match status" value="1"/>
</dbReference>
<dbReference type="PANTHER" id="PTHR13538:SF4">
    <property type="entry name" value="N-ALPHA-ACETYLTRANSFERASE 80"/>
    <property type="match status" value="1"/>
</dbReference>